<dbReference type="STRING" id="1071383.J7S410"/>
<reference evidence="13 14" key="1">
    <citation type="journal article" date="2011" name="Proc. Natl. Acad. Sci. U.S.A.">
        <title>Evolutionary erosion of yeast sex chromosomes by mating-type switching accidents.</title>
        <authorList>
            <person name="Gordon J.L."/>
            <person name="Armisen D."/>
            <person name="Proux-Wera E."/>
            <person name="Oheigeartaigh S.S."/>
            <person name="Byrne K.P."/>
            <person name="Wolfe K.H."/>
        </authorList>
    </citation>
    <scope>NUCLEOTIDE SEQUENCE [LARGE SCALE GENOMIC DNA]</scope>
    <source>
        <strain evidence="14">ATCC MYA-139 / BCRC 22969 / CBS 8797 / CCRC 22969 / KCTC 17520 / NBRC 10181 / NCYC 3082</strain>
    </source>
</reference>
<dbReference type="RefSeq" id="XP_022467186.1">
    <property type="nucleotide sequence ID" value="XM_022610940.1"/>
</dbReference>
<dbReference type="Pfam" id="PF00150">
    <property type="entry name" value="Cellulase"/>
    <property type="match status" value="1"/>
</dbReference>
<dbReference type="SUPFAM" id="SSF51445">
    <property type="entry name" value="(Trans)glycosidases"/>
    <property type="match status" value="1"/>
</dbReference>
<evidence type="ECO:0000256" key="1">
    <source>
        <dbReference type="ARBA" id="ARBA00004613"/>
    </source>
</evidence>
<dbReference type="FunFam" id="3.20.20.80:FF:000033">
    <property type="entry name" value="Glucan 1,3-beta-glucosidase A"/>
    <property type="match status" value="1"/>
</dbReference>
<keyword evidence="7" id="KW-0961">Cell wall biogenesis/degradation</keyword>
<sequence length="431" mass="48640">MRSSWILSQLAALSCLAQASPLLPFGEQPYDSSVNHSEPVRGVNIGGWLVLEPYITPSLFERFRLSEDSDEGIPVDEYHFCAKLGLEAAEAVLKTHWDTFYMETDFKQIRAMGFNLVRIPVGYWAFSRLANDPYVSGVQEKYLDLAIGWAKKHNLKVWIDLHGAAGSQNGFDNSGLRDQINFLNYDENVEVTLRSIKYLLAKYSGEQFADTVTGIELLNEPLGPAIDMGKLKSAYLQPSYDYLRSTLQNNDQTIVIQDAFQPPHYWDSFINTSSANIIIDHHYYQVFSQGDLARGTPERVSVACGWGQSTLNEFHPSVAGEFSAALTDCAQWLNGVGIGSRYDGSFWKNGQGSYFIGTCEGDADIAEWSETRKQDTRRYLEAQIDSFERTGGWIIWCYKTESSIEWSTQLLAKYGMFPQPITSRQYLPQCS</sequence>
<dbReference type="GO" id="GO:0030437">
    <property type="term" value="P:ascospore formation"/>
    <property type="evidence" value="ECO:0007669"/>
    <property type="project" value="EnsemblFungi"/>
</dbReference>
<evidence type="ECO:0000313" key="14">
    <source>
        <dbReference type="Proteomes" id="UP000006310"/>
    </source>
</evidence>
<gene>
    <name evidence="13" type="primary">KNAG0M00890</name>
    <name evidence="13" type="ordered locus">KNAG_0M00890</name>
</gene>
<evidence type="ECO:0000256" key="2">
    <source>
        <dbReference type="ARBA" id="ARBA00005641"/>
    </source>
</evidence>
<dbReference type="PANTHER" id="PTHR31297:SF1">
    <property type="entry name" value="GLUCAN 1,3-BETA-GLUCOSIDASE I_II-RELATED"/>
    <property type="match status" value="1"/>
</dbReference>
<comment type="catalytic activity">
    <reaction evidence="8">
        <text>Successive hydrolysis of beta-D-glucose units from the non-reducing ends of (1-&gt;3)-beta-D-glucans, releasing alpha-glucose.</text>
        <dbReference type="EC" id="3.2.1.58"/>
    </reaction>
</comment>
<evidence type="ECO:0000256" key="10">
    <source>
        <dbReference type="RuleBase" id="RU361153"/>
    </source>
</evidence>
<dbReference type="OMA" id="TKQYWKD"/>
<proteinExistence type="inferred from homology"/>
<keyword evidence="5 10" id="KW-0378">Hydrolase</keyword>
<dbReference type="InterPro" id="IPR001547">
    <property type="entry name" value="Glyco_hydro_5"/>
</dbReference>
<reference evidence="14" key="2">
    <citation type="submission" date="2012-08" db="EMBL/GenBank/DDBJ databases">
        <title>Genome sequence of Kazachstania naganishii.</title>
        <authorList>
            <person name="Gordon J.L."/>
            <person name="Armisen D."/>
            <person name="Proux-Wera E."/>
            <person name="OhEigeartaigh S.S."/>
            <person name="Byrne K.P."/>
            <person name="Wolfe K.H."/>
        </authorList>
    </citation>
    <scope>NUCLEOTIDE SEQUENCE [LARGE SCALE GENOMIC DNA]</scope>
    <source>
        <strain evidence="14">ATCC MYA-139 / BCRC 22969 / CBS 8797 / CCRC 22969 / KCTC 17520 / NBRC 10181 / NCYC 3082</strain>
    </source>
</reference>
<organism evidence="13 14">
    <name type="scientific">Huiozyma naganishii (strain ATCC MYA-139 / BCRC 22969 / CBS 8797 / KCTC 17520 / NBRC 10181 / NCYC 3082 / Yp74L-3)</name>
    <name type="common">Yeast</name>
    <name type="synonym">Kazachstania naganishii</name>
    <dbReference type="NCBI Taxonomy" id="1071383"/>
    <lineage>
        <taxon>Eukaryota</taxon>
        <taxon>Fungi</taxon>
        <taxon>Dikarya</taxon>
        <taxon>Ascomycota</taxon>
        <taxon>Saccharomycotina</taxon>
        <taxon>Saccharomycetes</taxon>
        <taxon>Saccharomycetales</taxon>
        <taxon>Saccharomycetaceae</taxon>
        <taxon>Huiozyma</taxon>
    </lineage>
</organism>
<evidence type="ECO:0000259" key="12">
    <source>
        <dbReference type="Pfam" id="PF00150"/>
    </source>
</evidence>
<feature type="signal peptide" evidence="11">
    <location>
        <begin position="1"/>
        <end position="19"/>
    </location>
</feature>
<dbReference type="GO" id="GO:0005619">
    <property type="term" value="C:ascospore wall"/>
    <property type="evidence" value="ECO:0007669"/>
    <property type="project" value="EnsemblFungi"/>
</dbReference>
<evidence type="ECO:0000256" key="8">
    <source>
        <dbReference type="ARBA" id="ARBA00036824"/>
    </source>
</evidence>
<evidence type="ECO:0000256" key="6">
    <source>
        <dbReference type="ARBA" id="ARBA00023295"/>
    </source>
</evidence>
<protein>
    <recommendedName>
        <fullName evidence="9">glucan 1,3-beta-glucosidase</fullName>
        <ecNumber evidence="9">3.2.1.58</ecNumber>
    </recommendedName>
</protein>
<keyword evidence="4 11" id="KW-0732">Signal</keyword>
<feature type="domain" description="Glycoside hydrolase family 5" evidence="12">
    <location>
        <begin position="93"/>
        <end position="290"/>
    </location>
</feature>
<dbReference type="Proteomes" id="UP000006310">
    <property type="component" value="Chromosome 13"/>
</dbReference>
<feature type="chain" id="PRO_5003796435" description="glucan 1,3-beta-glucosidase" evidence="11">
    <location>
        <begin position="20"/>
        <end position="431"/>
    </location>
</feature>
<dbReference type="Gene3D" id="3.20.20.80">
    <property type="entry name" value="Glycosidases"/>
    <property type="match status" value="1"/>
</dbReference>
<dbReference type="GO" id="GO:0071555">
    <property type="term" value="P:cell wall organization"/>
    <property type="evidence" value="ECO:0007669"/>
    <property type="project" value="UniProtKB-KW"/>
</dbReference>
<evidence type="ECO:0000256" key="11">
    <source>
        <dbReference type="SAM" id="SignalP"/>
    </source>
</evidence>
<dbReference type="GO" id="GO:0005576">
    <property type="term" value="C:extracellular region"/>
    <property type="evidence" value="ECO:0007669"/>
    <property type="project" value="UniProtKB-SubCell"/>
</dbReference>
<dbReference type="PROSITE" id="PS51257">
    <property type="entry name" value="PROKAR_LIPOPROTEIN"/>
    <property type="match status" value="1"/>
</dbReference>
<evidence type="ECO:0000256" key="9">
    <source>
        <dbReference type="ARBA" id="ARBA00038929"/>
    </source>
</evidence>
<comment type="similarity">
    <text evidence="2 10">Belongs to the glycosyl hydrolase 5 (cellulase A) family.</text>
</comment>
<dbReference type="InterPro" id="IPR017853">
    <property type="entry name" value="GH"/>
</dbReference>
<keyword evidence="14" id="KW-1185">Reference proteome</keyword>
<keyword evidence="6 10" id="KW-0326">Glycosidase</keyword>
<evidence type="ECO:0000313" key="13">
    <source>
        <dbReference type="EMBL" id="CCK72942.1"/>
    </source>
</evidence>
<dbReference type="KEGG" id="kng:KNAG_0M00890"/>
<dbReference type="GO" id="GO:0004338">
    <property type="term" value="F:glucan exo-1,3-beta-glucosidase activity"/>
    <property type="evidence" value="ECO:0007669"/>
    <property type="project" value="UniProtKB-EC"/>
</dbReference>
<evidence type="ECO:0000256" key="7">
    <source>
        <dbReference type="ARBA" id="ARBA00023316"/>
    </source>
</evidence>
<accession>J7S410</accession>
<dbReference type="InterPro" id="IPR050386">
    <property type="entry name" value="Glycosyl_hydrolase_5"/>
</dbReference>
<evidence type="ECO:0000256" key="5">
    <source>
        <dbReference type="ARBA" id="ARBA00022801"/>
    </source>
</evidence>
<dbReference type="GO" id="GO:0009986">
    <property type="term" value="C:cell surface"/>
    <property type="evidence" value="ECO:0007669"/>
    <property type="project" value="TreeGrafter"/>
</dbReference>
<dbReference type="HOGENOM" id="CLU_004624_0_1_1"/>
<dbReference type="EC" id="3.2.1.58" evidence="9"/>
<dbReference type="eggNOG" id="ENOG502QPYU">
    <property type="taxonomic scope" value="Eukaryota"/>
</dbReference>
<dbReference type="PANTHER" id="PTHR31297">
    <property type="entry name" value="GLUCAN ENDO-1,6-BETA-GLUCOSIDASE B"/>
    <property type="match status" value="1"/>
</dbReference>
<evidence type="ECO:0000256" key="4">
    <source>
        <dbReference type="ARBA" id="ARBA00022729"/>
    </source>
</evidence>
<dbReference type="GeneID" id="34528722"/>
<dbReference type="AlphaFoldDB" id="J7S410"/>
<keyword evidence="3" id="KW-0964">Secreted</keyword>
<evidence type="ECO:0000256" key="3">
    <source>
        <dbReference type="ARBA" id="ARBA00022525"/>
    </source>
</evidence>
<dbReference type="EMBL" id="HE978326">
    <property type="protein sequence ID" value="CCK72942.1"/>
    <property type="molecule type" value="Genomic_DNA"/>
</dbReference>
<comment type="subcellular location">
    <subcellularLocation>
        <location evidence="1">Secreted</location>
    </subcellularLocation>
</comment>
<dbReference type="OrthoDB" id="62120at2759"/>
<name>J7S410_HUIN7</name>
<dbReference type="GO" id="GO:0009251">
    <property type="term" value="P:glucan catabolic process"/>
    <property type="evidence" value="ECO:0007669"/>
    <property type="project" value="TreeGrafter"/>
</dbReference>